<proteinExistence type="predicted"/>
<comment type="caution">
    <text evidence="3">The sequence shown here is derived from an EMBL/GenBank/DDBJ whole genome shotgun (WGS) entry which is preliminary data.</text>
</comment>
<dbReference type="InterPro" id="IPR015410">
    <property type="entry name" value="DUF1985"/>
</dbReference>
<feature type="domain" description="DUF1985" evidence="2">
    <location>
        <begin position="67"/>
        <end position="139"/>
    </location>
</feature>
<feature type="compositionally biased region" description="Polar residues" evidence="1">
    <location>
        <begin position="258"/>
        <end position="269"/>
    </location>
</feature>
<accession>A0A8S0STB5</accession>
<organism evidence="3 4">
    <name type="scientific">Olea europaea subsp. europaea</name>
    <dbReference type="NCBI Taxonomy" id="158383"/>
    <lineage>
        <taxon>Eukaryota</taxon>
        <taxon>Viridiplantae</taxon>
        <taxon>Streptophyta</taxon>
        <taxon>Embryophyta</taxon>
        <taxon>Tracheophyta</taxon>
        <taxon>Spermatophyta</taxon>
        <taxon>Magnoliopsida</taxon>
        <taxon>eudicotyledons</taxon>
        <taxon>Gunneridae</taxon>
        <taxon>Pentapetalae</taxon>
        <taxon>asterids</taxon>
        <taxon>lamiids</taxon>
        <taxon>Lamiales</taxon>
        <taxon>Oleaceae</taxon>
        <taxon>Oleeae</taxon>
        <taxon>Olea</taxon>
    </lineage>
</organism>
<feature type="region of interest" description="Disordered" evidence="1">
    <location>
        <begin position="212"/>
        <end position="269"/>
    </location>
</feature>
<name>A0A8S0STB5_OLEEU</name>
<keyword evidence="4" id="KW-1185">Reference proteome</keyword>
<evidence type="ECO:0000313" key="3">
    <source>
        <dbReference type="EMBL" id="CAA2994739.1"/>
    </source>
</evidence>
<dbReference type="EMBL" id="CACTIH010005480">
    <property type="protein sequence ID" value="CAA2994739.1"/>
    <property type="molecule type" value="Genomic_DNA"/>
</dbReference>
<gene>
    <name evidence="3" type="ORF">OLEA9_A035105</name>
</gene>
<dbReference type="PANTHER" id="PTHR48449:SF1">
    <property type="entry name" value="DUF1985 DOMAIN-CONTAINING PROTEIN"/>
    <property type="match status" value="1"/>
</dbReference>
<protein>
    <recommendedName>
        <fullName evidence="2">DUF1985 domain-containing protein</fullName>
    </recommendedName>
</protein>
<sequence>MDFEFLIPEDAQLRAHISQRSNLKYIKIVMDHFDERQREDFCNSPLGYLTDVPDIQFSAQLIPQLVFRTVRTEKMNELWFNVQDHLMRFDLEEYAAVTRLRCGLFPEGDDFDRLIETKMLKERYRRLLHGFRGNFARKFQQVKRRKEKEITCTVHDFSIAIQLHVCAILRPTDVETEQPYLYILVPYDDPPVPVLDDIVRTVLAPQFHSLHADSGIGGQDDDSDGQSGSDRDGDDSEDTGESSTPPAAQVPSPMRGPTTYTRPVGTSASSLTRGKMDELLLDQRILFEMRLWTVKLEIEQHVTFECTRLREFIAALVAPPPPTTAPCLTGAIVQPGLSGCSP</sequence>
<dbReference type="AlphaFoldDB" id="A0A8S0STB5"/>
<reference evidence="3 4" key="1">
    <citation type="submission" date="2019-12" db="EMBL/GenBank/DDBJ databases">
        <authorList>
            <person name="Alioto T."/>
            <person name="Alioto T."/>
            <person name="Gomez Garrido J."/>
        </authorList>
    </citation>
    <scope>NUCLEOTIDE SEQUENCE [LARGE SCALE GENOMIC DNA]</scope>
</reference>
<evidence type="ECO:0000259" key="2">
    <source>
        <dbReference type="Pfam" id="PF09331"/>
    </source>
</evidence>
<dbReference type="PANTHER" id="PTHR48449">
    <property type="entry name" value="DUF1985 DOMAIN-CONTAINING PROTEIN"/>
    <property type="match status" value="1"/>
</dbReference>
<evidence type="ECO:0000313" key="4">
    <source>
        <dbReference type="Proteomes" id="UP000594638"/>
    </source>
</evidence>
<evidence type="ECO:0000256" key="1">
    <source>
        <dbReference type="SAM" id="MobiDB-lite"/>
    </source>
</evidence>
<dbReference type="Pfam" id="PF09331">
    <property type="entry name" value="DUF1985"/>
    <property type="match status" value="1"/>
</dbReference>
<dbReference type="Proteomes" id="UP000594638">
    <property type="component" value="Unassembled WGS sequence"/>
</dbReference>
<dbReference type="Gramene" id="OE9A035105T1">
    <property type="protein sequence ID" value="OE9A035105C1"/>
    <property type="gene ID" value="OE9A035105"/>
</dbReference>